<keyword evidence="2" id="KW-0812">Transmembrane</keyword>
<feature type="region of interest" description="Disordered" evidence="1">
    <location>
        <begin position="641"/>
        <end position="663"/>
    </location>
</feature>
<gene>
    <name evidence="4" type="ORF">MNBD_ALPHA12-1852</name>
</gene>
<proteinExistence type="predicted"/>
<feature type="compositionally biased region" description="Basic and acidic residues" evidence="1">
    <location>
        <begin position="284"/>
        <end position="295"/>
    </location>
</feature>
<feature type="domain" description="SPOR" evidence="3">
    <location>
        <begin position="674"/>
        <end position="749"/>
    </location>
</feature>
<dbReference type="AlphaFoldDB" id="A0A3B0TZS8"/>
<feature type="compositionally biased region" description="Low complexity" evidence="1">
    <location>
        <begin position="28"/>
        <end position="51"/>
    </location>
</feature>
<feature type="region of interest" description="Disordered" evidence="1">
    <location>
        <begin position="1"/>
        <end position="116"/>
    </location>
</feature>
<keyword evidence="2" id="KW-0472">Membrane</keyword>
<feature type="compositionally biased region" description="Polar residues" evidence="1">
    <location>
        <begin position="71"/>
        <end position="91"/>
    </location>
</feature>
<sequence length="751" mass="76655">MNTAKPSTPSSNGGAADDLIEELARLMAESAQENSAPPASSAPSTPAAKPELAALNSPGQKTSPQNPEPASYQSAARSTLKPQAQRQSSTPAKKFTPARNFPHADNGQDPAFEAADKPVSAGVSFAGSASGLSAPAPLTPQIDTQKILQASSDPIADLINAQPAPENDAATEPKTLSGAAPVVKDQDADPQDGASQDDAYKDVKPRDSGVSDKKTDVQGRDKFRVPPVFGLSGRPGASSSPDLASTSPKASAFSTDPASSAVPDVTVPDVGAPDIGGRAGSAADRAKTDSAKTDSAKVTSSPDALDEIESLIGNAVRVDFSEDPATAKSSEQDPLPPAPKDKIDSAEDAILQAMAAIGKTAQENQENQEKLERQKNSGQSLSGNEFPDVLVAEDLSRISVEKDDLSASAQALGADKTANRRFSRFLIPMGAGIILIGAVFGGYWVLTSGPNNGDAPVLVADSAPSKQAPTPDQQNSGGQSGQFSDVADNANTVASADANANANERLVSRDQSTDVIGNEIRRVITADTTEAGLANRRVRTVTVRPDGTIISGDAAVAGGQVLPVARPDVPRLPANALNPELSNTTVAALPSPASANDASSAGSLASDVAPVAMIAPVPRPRPANRAALAATSNSTALDLISGNSAPASAPTPPAPIASTAPATPSNALVNPSAWVQMASRRSQDAATQSAASLQAKYTSIFGSSKLEVKRIDLGDRGIFYRVLLPTATLDEASSVCNAIKSAGGDCFTRTN</sequence>
<name>A0A3B0TZS8_9ZZZZ</name>
<feature type="compositionally biased region" description="Polar residues" evidence="1">
    <location>
        <begin position="1"/>
        <end position="13"/>
    </location>
</feature>
<protein>
    <recommendedName>
        <fullName evidence="3">SPOR domain-containing protein</fullName>
    </recommendedName>
</protein>
<feature type="region of interest" description="Disordered" evidence="1">
    <location>
        <begin position="143"/>
        <end position="304"/>
    </location>
</feature>
<dbReference type="InterPro" id="IPR007730">
    <property type="entry name" value="SPOR-like_dom"/>
</dbReference>
<accession>A0A3B0TZS8</accession>
<feature type="compositionally biased region" description="Low complexity" evidence="1">
    <location>
        <begin position="473"/>
        <end position="484"/>
    </location>
</feature>
<reference evidence="4" key="1">
    <citation type="submission" date="2018-06" db="EMBL/GenBank/DDBJ databases">
        <authorList>
            <person name="Zhirakovskaya E."/>
        </authorList>
    </citation>
    <scope>NUCLEOTIDE SEQUENCE</scope>
</reference>
<feature type="region of interest" description="Disordered" evidence="1">
    <location>
        <begin position="316"/>
        <end position="342"/>
    </location>
</feature>
<dbReference type="EMBL" id="UOEO01000003">
    <property type="protein sequence ID" value="VAW14054.1"/>
    <property type="molecule type" value="Genomic_DNA"/>
</dbReference>
<organism evidence="4">
    <name type="scientific">hydrothermal vent metagenome</name>
    <dbReference type="NCBI Taxonomy" id="652676"/>
    <lineage>
        <taxon>unclassified sequences</taxon>
        <taxon>metagenomes</taxon>
        <taxon>ecological metagenomes</taxon>
    </lineage>
</organism>
<feature type="region of interest" description="Disordered" evidence="1">
    <location>
        <begin position="457"/>
        <end position="485"/>
    </location>
</feature>
<feature type="region of interest" description="Disordered" evidence="1">
    <location>
        <begin position="361"/>
        <end position="385"/>
    </location>
</feature>
<feature type="transmembrane region" description="Helical" evidence="2">
    <location>
        <begin position="425"/>
        <end position="446"/>
    </location>
</feature>
<evidence type="ECO:0000313" key="4">
    <source>
        <dbReference type="EMBL" id="VAW14054.1"/>
    </source>
</evidence>
<dbReference type="GO" id="GO:0042834">
    <property type="term" value="F:peptidoglycan binding"/>
    <property type="evidence" value="ECO:0007669"/>
    <property type="project" value="InterPro"/>
</dbReference>
<feature type="compositionally biased region" description="Basic and acidic residues" evidence="1">
    <location>
        <begin position="198"/>
        <end position="224"/>
    </location>
</feature>
<keyword evidence="2" id="KW-1133">Transmembrane helix</keyword>
<evidence type="ECO:0000259" key="3">
    <source>
        <dbReference type="Pfam" id="PF05036"/>
    </source>
</evidence>
<feature type="compositionally biased region" description="Polar residues" evidence="1">
    <location>
        <begin position="143"/>
        <end position="152"/>
    </location>
</feature>
<evidence type="ECO:0000256" key="2">
    <source>
        <dbReference type="SAM" id="Phobius"/>
    </source>
</evidence>
<feature type="compositionally biased region" description="Polar residues" evidence="1">
    <location>
        <begin position="237"/>
        <end position="258"/>
    </location>
</feature>
<evidence type="ECO:0000256" key="1">
    <source>
        <dbReference type="SAM" id="MobiDB-lite"/>
    </source>
</evidence>
<dbReference type="Pfam" id="PF05036">
    <property type="entry name" value="SPOR"/>
    <property type="match status" value="1"/>
</dbReference>